<dbReference type="RefSeq" id="WP_011797035.1">
    <property type="nucleotide sequence ID" value="NZ_CP023687.1"/>
</dbReference>
<name>A0ABY9ASE1_PARCI</name>
<dbReference type="GeneID" id="79789019"/>
<dbReference type="EMBL" id="CP127363">
    <property type="protein sequence ID" value="WIY49797.1"/>
    <property type="molecule type" value="Genomic_DNA"/>
</dbReference>
<organism evidence="1 2">
    <name type="scientific">Paracidovorax citrulli</name>
    <name type="common">Acidovorax citrulli</name>
    <dbReference type="NCBI Taxonomy" id="80869"/>
    <lineage>
        <taxon>Bacteria</taxon>
        <taxon>Pseudomonadati</taxon>
        <taxon>Pseudomonadota</taxon>
        <taxon>Betaproteobacteria</taxon>
        <taxon>Burkholderiales</taxon>
        <taxon>Comamonadaceae</taxon>
        <taxon>Paracidovorax</taxon>
    </lineage>
</organism>
<gene>
    <name evidence="1" type="ORF">QRO08_04260</name>
</gene>
<evidence type="ECO:0000313" key="1">
    <source>
        <dbReference type="EMBL" id="WIY49797.1"/>
    </source>
</evidence>
<proteinExistence type="predicted"/>
<keyword evidence="2" id="KW-1185">Reference proteome</keyword>
<accession>A0ABY9ASE1</accession>
<evidence type="ECO:0000313" key="2">
    <source>
        <dbReference type="Proteomes" id="UP001242732"/>
    </source>
</evidence>
<protein>
    <submittedName>
        <fullName evidence="1">Uncharacterized protein</fullName>
    </submittedName>
</protein>
<sequence>MHPGLEALPSPLTEQLGTRSRLEWLQRLPEVQGMARDMLFRARDAEPYLLHAEDHGLTLVLQSLDPAAPEGERQWGFQGFTLDASAWKGPWFDKEGPRQAQAETLIEQLADSPDEVMHQHPMLCFAVRGQGGQTWSVVATFDYGTRCLQTFTLTRVGDWRAAAPLPEAPLSHAHAAPQDLDPRDGPTPACRSGMRTPKTGVWEGRLPALHPPACMFVQAPHRFVFKQAGEPMGALGLPAQDDAQVVWTWLRGR</sequence>
<dbReference type="Proteomes" id="UP001242732">
    <property type="component" value="Chromosome"/>
</dbReference>
<reference evidence="1 2" key="1">
    <citation type="submission" date="2023-06" db="EMBL/GenBank/DDBJ databases">
        <authorList>
            <person name="Ham H."/>
            <person name="Park D.S."/>
        </authorList>
    </citation>
    <scope>NUCLEOTIDE SEQUENCE [LARGE SCALE GENOMIC DNA]</scope>
    <source>
        <strain evidence="1 2">KACC 17005</strain>
    </source>
</reference>